<reference evidence="5 6" key="1">
    <citation type="journal article" date="2020" name="IScience">
        <title>Genome Sequencing of the Endangered Kingdonia uniflora (Circaeasteraceae, Ranunculales) Reveals Potential Mechanisms of Evolutionary Specialization.</title>
        <authorList>
            <person name="Sun Y."/>
            <person name="Deng T."/>
            <person name="Zhang A."/>
            <person name="Moore M.J."/>
            <person name="Landis J.B."/>
            <person name="Lin N."/>
            <person name="Zhang H."/>
            <person name="Zhang X."/>
            <person name="Huang J."/>
            <person name="Zhang X."/>
            <person name="Sun H."/>
            <person name="Wang H."/>
        </authorList>
    </citation>
    <scope>NUCLEOTIDE SEQUENCE [LARGE SCALE GENOMIC DNA]</scope>
    <source>
        <strain evidence="5">TB1705</strain>
        <tissue evidence="5">Leaf</tissue>
    </source>
</reference>
<evidence type="ECO:0000256" key="1">
    <source>
        <dbReference type="ARBA" id="ARBA00007692"/>
    </source>
</evidence>
<keyword evidence="6" id="KW-1185">Reference proteome</keyword>
<dbReference type="GO" id="GO:0003676">
    <property type="term" value="F:nucleic acid binding"/>
    <property type="evidence" value="ECO:0007669"/>
    <property type="project" value="InterPro"/>
</dbReference>
<protein>
    <submittedName>
        <fullName evidence="5">Uncharacterized protein</fullName>
    </submittedName>
</protein>
<evidence type="ECO:0000256" key="4">
    <source>
        <dbReference type="SAM" id="MobiDB-lite"/>
    </source>
</evidence>
<feature type="region of interest" description="Disordered" evidence="4">
    <location>
        <begin position="63"/>
        <end position="83"/>
    </location>
</feature>
<accession>A0A7J7LGW9</accession>
<name>A0A7J7LGW9_9MAGN</name>
<organism evidence="5 6">
    <name type="scientific">Kingdonia uniflora</name>
    <dbReference type="NCBI Taxonomy" id="39325"/>
    <lineage>
        <taxon>Eukaryota</taxon>
        <taxon>Viridiplantae</taxon>
        <taxon>Streptophyta</taxon>
        <taxon>Embryophyta</taxon>
        <taxon>Tracheophyta</taxon>
        <taxon>Spermatophyta</taxon>
        <taxon>Magnoliopsida</taxon>
        <taxon>Ranunculales</taxon>
        <taxon>Circaeasteraceae</taxon>
        <taxon>Kingdonia</taxon>
    </lineage>
</organism>
<keyword evidence="2" id="KW-0805">Transcription regulation</keyword>
<sequence length="724" mass="82080">MSATIIPSLISKSPNFISNNHRNLNPNPNNIAINLQFPSKTFSPISKSTSIQLPLFLHRATTSSSSSSSNVENGETLDSESSITEAQGVVSEIIQEAGVSKEESTRIASSSPRYVKMLLDGVRELDELSLWKSWRMGDGDELENLSLKKKVFYMAKEKGDNGKLPFLESVGLNTLSSTHVARYLAAESLPNIIRKVGQKGGETVAERVMVRDKGGTRFIAEKEDLSPSKAMVGAEAGMTNKASEVGERRLIPKDICDGIVPPLLGTTLGYEKFRGRIQSLKTDMPWQRVLSFVVFQNLPISWLKSSKAEGFDVKYVKEMLFSDSDDEGFLGKNARRMMTQLSIFNDEDVQQTLSFFEKMEAKRGGLNILGSKDASFPYLIESFPRLLLLSEESHLVPLVEYLEGLGVPKERVRAIMLLYPPILFYDIQRDIKPRLQAFGKVGAEEKNIGSMLLKYPWILSKKIQENYEIVLSFFEFEKVPKVSVDRAIKSWPYILGCSTSKLKIMMEQFIRLGVKNKKLSQVIASSPQLLLRKPHEFLQVVSFMEQLGFDEQNVGRILGRCPEIFAADIELTLKKKINFIYDFGMSEDHLPRIIRKYPEFLVSDIDNTLLPRMKYLMENGLSKRDVAFMVRKFSPLLGYSIDEVLKPKLEFLVRTMEKPVSDVVKYPRYFSYSLEKKIKPRYWVLKGRNTECSLEEMLGKNDEDFATDYMGIGRMLVPPPSARL</sequence>
<dbReference type="OrthoDB" id="637682at2759"/>
<dbReference type="GO" id="GO:0006353">
    <property type="term" value="P:DNA-templated transcription termination"/>
    <property type="evidence" value="ECO:0007669"/>
    <property type="project" value="UniProtKB-KW"/>
</dbReference>
<dbReference type="PANTHER" id="PTHR13068">
    <property type="entry name" value="CGI-12 PROTEIN-RELATED"/>
    <property type="match status" value="1"/>
</dbReference>
<evidence type="ECO:0000256" key="3">
    <source>
        <dbReference type="ARBA" id="ARBA00022946"/>
    </source>
</evidence>
<dbReference type="InterPro" id="IPR038538">
    <property type="entry name" value="MTERF_sf"/>
</dbReference>
<comment type="caution">
    <text evidence="5">The sequence shown here is derived from an EMBL/GenBank/DDBJ whole genome shotgun (WGS) entry which is preliminary data.</text>
</comment>
<evidence type="ECO:0000313" key="6">
    <source>
        <dbReference type="Proteomes" id="UP000541444"/>
    </source>
</evidence>
<keyword evidence="2" id="KW-0806">Transcription termination</keyword>
<keyword evidence="2" id="KW-0804">Transcription</keyword>
<comment type="similarity">
    <text evidence="1">Belongs to the mTERF family.</text>
</comment>
<dbReference type="Gene3D" id="1.25.70.10">
    <property type="entry name" value="Transcription termination factor 3, mitochondrial"/>
    <property type="match status" value="1"/>
</dbReference>
<dbReference type="FunFam" id="1.25.70.10:FF:000015">
    <property type="entry name" value="Mitochondrial transcription termination factor family protein"/>
    <property type="match status" value="1"/>
</dbReference>
<keyword evidence="3" id="KW-0809">Transit peptide</keyword>
<dbReference type="AlphaFoldDB" id="A0A7J7LGW9"/>
<dbReference type="PANTHER" id="PTHR13068:SF3">
    <property type="entry name" value="MITOCHONDRIAL TRANSCRIPTION TERMINATION FACTOR FAMILY PROTEIN"/>
    <property type="match status" value="1"/>
</dbReference>
<dbReference type="Pfam" id="PF02536">
    <property type="entry name" value="mTERF"/>
    <property type="match status" value="1"/>
</dbReference>
<proteinExistence type="inferred from homology"/>
<evidence type="ECO:0000256" key="2">
    <source>
        <dbReference type="ARBA" id="ARBA00022472"/>
    </source>
</evidence>
<dbReference type="InterPro" id="IPR003690">
    <property type="entry name" value="MTERF"/>
</dbReference>
<dbReference type="Proteomes" id="UP000541444">
    <property type="component" value="Unassembled WGS sequence"/>
</dbReference>
<evidence type="ECO:0000313" key="5">
    <source>
        <dbReference type="EMBL" id="KAF6141754.1"/>
    </source>
</evidence>
<gene>
    <name evidence="5" type="ORF">GIB67_027932</name>
</gene>
<dbReference type="EMBL" id="JACGCM010002299">
    <property type="protein sequence ID" value="KAF6141754.1"/>
    <property type="molecule type" value="Genomic_DNA"/>
</dbReference>
<dbReference type="SMART" id="SM00733">
    <property type="entry name" value="Mterf"/>
    <property type="match status" value="10"/>
</dbReference>